<dbReference type="EMBL" id="ADMH02000920">
    <property type="protein sequence ID" value="ETN64664.1"/>
    <property type="molecule type" value="Genomic_DNA"/>
</dbReference>
<feature type="compositionally biased region" description="Low complexity" evidence="1">
    <location>
        <begin position="125"/>
        <end position="141"/>
    </location>
</feature>
<dbReference type="EnsemblMetazoa" id="ADAC003588-RA">
    <property type="protein sequence ID" value="ADAC003588-PA"/>
    <property type="gene ID" value="ADAC003588"/>
</dbReference>
<sequence>MAQAPQQPGTDGTAVVRNDRPLSLYDNLTAPGTGAGAAAVGRTIHFPDIQFRFDESIGATIPPSVGPTLDQHRRSQHRNSARSDFFGLSSPLERTTVADGQEERKDDQNVRTPPAPSPPPPLAPAPAASSTPVSAKTTAAPTTDDAVDMSALEASASPNSTQSTVQLSPAESPVLQQQHPTTPRSSRPNSTIKTITIQLPPDATIHRGSPSEAVYMTTTVPQNFAKNASTLIGRHKPTRSSLRHSRMLLQNNSKGYQQQRYQRGNSLNLRHLRLSKGLMVLQILIGALLSLIGLTIMVWSPSTHTKDNPYWSGLTLILCGTLFLVLFAFKRSDRRVLGNGGKDPATTADRPAPMSRNCFRENCFHVLRVNALVVLVLTIFFTLLAFIYALIHATNLSSPDLRCLPEFSFNVNASTCVCTLDPHALPEGPAGTGGEPGPVSTNRSLEEDGHRLEYRDFNCNEVLGIWYYVTIVSTVLNSLGCLLAASFLLIYGIECMRRDGIDHPPPVLLRKTNGENAPARDGEKVSGESESNQPLLATVRILDTHRVEGRADVAQQDSIARARKGNDQELPP</sequence>
<dbReference type="FunCoup" id="W5JPH3">
    <property type="interactions" value="5"/>
</dbReference>
<feature type="region of interest" description="Disordered" evidence="1">
    <location>
        <begin position="62"/>
        <end position="141"/>
    </location>
</feature>
<dbReference type="InterPro" id="IPR030429">
    <property type="entry name" value="Sarcospan"/>
</dbReference>
<dbReference type="HOGENOM" id="CLU_476690_0_0_1"/>
<feature type="region of interest" description="Disordered" evidence="1">
    <location>
        <begin position="506"/>
        <end position="533"/>
    </location>
</feature>
<dbReference type="VEuPathDB" id="VectorBase:ADAR2_003076"/>
<dbReference type="AlphaFoldDB" id="W5JPH3"/>
<keyword evidence="5" id="KW-1185">Reference proteome</keyword>
<reference evidence="3" key="2">
    <citation type="submission" date="2010-05" db="EMBL/GenBank/DDBJ databases">
        <authorList>
            <person name="Almeida L.G."/>
            <person name="Nicolas M.F."/>
            <person name="Souza R.C."/>
            <person name="Vasconcelos A.T.R."/>
        </authorList>
    </citation>
    <scope>NUCLEOTIDE SEQUENCE</scope>
</reference>
<dbReference type="VEuPathDB" id="VectorBase:ADAC003588"/>
<evidence type="ECO:0000256" key="2">
    <source>
        <dbReference type="SAM" id="Phobius"/>
    </source>
</evidence>
<feature type="transmembrane region" description="Helical" evidence="2">
    <location>
        <begin position="310"/>
        <end position="329"/>
    </location>
</feature>
<dbReference type="GO" id="GO:0016010">
    <property type="term" value="C:dystrophin-associated glycoprotein complex"/>
    <property type="evidence" value="ECO:0007669"/>
    <property type="project" value="InterPro"/>
</dbReference>
<keyword evidence="2" id="KW-0472">Membrane</keyword>
<feature type="transmembrane region" description="Helical" evidence="2">
    <location>
        <begin position="369"/>
        <end position="391"/>
    </location>
</feature>
<feature type="compositionally biased region" description="Pro residues" evidence="1">
    <location>
        <begin position="113"/>
        <end position="124"/>
    </location>
</feature>
<evidence type="ECO:0000313" key="3">
    <source>
        <dbReference type="EMBL" id="ETN64664.1"/>
    </source>
</evidence>
<evidence type="ECO:0000313" key="5">
    <source>
        <dbReference type="Proteomes" id="UP000000673"/>
    </source>
</evidence>
<feature type="transmembrane region" description="Helical" evidence="2">
    <location>
        <begin position="465"/>
        <end position="491"/>
    </location>
</feature>
<evidence type="ECO:0000256" key="1">
    <source>
        <dbReference type="SAM" id="MobiDB-lite"/>
    </source>
</evidence>
<feature type="region of interest" description="Disordered" evidence="1">
    <location>
        <begin position="154"/>
        <end position="192"/>
    </location>
</feature>
<dbReference type="GO" id="GO:0042383">
    <property type="term" value="C:sarcolemma"/>
    <property type="evidence" value="ECO:0007669"/>
    <property type="project" value="TreeGrafter"/>
</dbReference>
<keyword evidence="2" id="KW-1133">Transmembrane helix</keyword>
<dbReference type="OMA" id="ITIFICC"/>
<feature type="region of interest" description="Disordered" evidence="1">
    <location>
        <begin position="553"/>
        <end position="572"/>
    </location>
</feature>
<feature type="transmembrane region" description="Helical" evidence="2">
    <location>
        <begin position="278"/>
        <end position="298"/>
    </location>
</feature>
<dbReference type="eggNOG" id="ENOG502S406">
    <property type="taxonomic scope" value="Eukaryota"/>
</dbReference>
<organism evidence="3">
    <name type="scientific">Anopheles darlingi</name>
    <name type="common">Mosquito</name>
    <dbReference type="NCBI Taxonomy" id="43151"/>
    <lineage>
        <taxon>Eukaryota</taxon>
        <taxon>Metazoa</taxon>
        <taxon>Ecdysozoa</taxon>
        <taxon>Arthropoda</taxon>
        <taxon>Hexapoda</taxon>
        <taxon>Insecta</taxon>
        <taxon>Pterygota</taxon>
        <taxon>Neoptera</taxon>
        <taxon>Endopterygota</taxon>
        <taxon>Diptera</taxon>
        <taxon>Nematocera</taxon>
        <taxon>Culicoidea</taxon>
        <taxon>Culicidae</taxon>
        <taxon>Anophelinae</taxon>
        <taxon>Anopheles</taxon>
    </lineage>
</organism>
<proteinExistence type="predicted"/>
<gene>
    <name evidence="3" type="ORF">AND_003588</name>
</gene>
<name>W5JPH3_ANODA</name>
<dbReference type="STRING" id="43151.W5JPH3"/>
<feature type="compositionally biased region" description="Basic and acidic residues" evidence="1">
    <location>
        <begin position="518"/>
        <end position="527"/>
    </location>
</feature>
<dbReference type="PANTHER" id="PTHR15260">
    <property type="entry name" value="SARCOSPAN"/>
    <property type="match status" value="1"/>
</dbReference>
<keyword evidence="2" id="KW-0812">Transmembrane</keyword>
<dbReference type="PANTHER" id="PTHR15260:SF1">
    <property type="entry name" value="SARCOSPAN"/>
    <property type="match status" value="1"/>
</dbReference>
<reference evidence="3 5" key="1">
    <citation type="journal article" date="2010" name="BMC Genomics">
        <title>Combination of measures distinguishes pre-miRNAs from other stem-loops in the genome of the newly sequenced Anopheles darlingi.</title>
        <authorList>
            <person name="Mendes N.D."/>
            <person name="Freitas A.T."/>
            <person name="Vasconcelos A.T."/>
            <person name="Sagot M.F."/>
        </authorList>
    </citation>
    <scope>NUCLEOTIDE SEQUENCE</scope>
</reference>
<reference evidence="4" key="4">
    <citation type="submission" date="2015-06" db="UniProtKB">
        <authorList>
            <consortium name="EnsemblMetazoa"/>
        </authorList>
    </citation>
    <scope>IDENTIFICATION</scope>
</reference>
<reference evidence="3" key="3">
    <citation type="journal article" date="2013" name="Nucleic Acids Res.">
        <title>The genome of Anopheles darlingi, the main neotropical malaria vector.</title>
        <authorList>
            <person name="Marinotti O."/>
            <person name="Cerqueira G.C."/>
            <person name="de Almeida L.G."/>
            <person name="Ferro M.I."/>
            <person name="Loreto E.L."/>
            <person name="Zaha A."/>
            <person name="Teixeira S.M."/>
            <person name="Wespiser A.R."/>
            <person name="Almeida E Silva A."/>
            <person name="Schlindwein A.D."/>
            <person name="Pacheco A.C."/>
            <person name="Silva A.L."/>
            <person name="Graveley B.R."/>
            <person name="Walenz B.P."/>
            <person name="Lima Bde A."/>
            <person name="Ribeiro C.A."/>
            <person name="Nunes-Silva C.G."/>
            <person name="de Carvalho C.R."/>
            <person name="Soares C.M."/>
            <person name="de Menezes C.B."/>
            <person name="Matiolli C."/>
            <person name="Caffrey D."/>
            <person name="Araujo D.A."/>
            <person name="de Oliveira D.M."/>
            <person name="Golenbock D."/>
            <person name="Grisard E.C."/>
            <person name="Fantinatti-Garboggini F."/>
            <person name="de Carvalho F.M."/>
            <person name="Barcellos F.G."/>
            <person name="Prosdocimi F."/>
            <person name="May G."/>
            <person name="Azevedo Junior G.M."/>
            <person name="Guimaraes G.M."/>
            <person name="Goldman G.H."/>
            <person name="Padilha I.Q."/>
            <person name="Batista Jda S."/>
            <person name="Ferro J.A."/>
            <person name="Ribeiro J.M."/>
            <person name="Fietto J.L."/>
            <person name="Dabbas K.M."/>
            <person name="Cerdeira L."/>
            <person name="Agnez-Lima L.F."/>
            <person name="Brocchi M."/>
            <person name="de Carvalho M.O."/>
            <person name="Teixeira Mde M."/>
            <person name="Diniz Maia Mde M."/>
            <person name="Goldman M.H."/>
            <person name="Cruz Schneider M.P."/>
            <person name="Felipe M.S."/>
            <person name="Hungria M."/>
            <person name="Nicolas M.F."/>
            <person name="Pereira M."/>
            <person name="Montes M.A."/>
            <person name="Cantao M.E."/>
            <person name="Vincentz M."/>
            <person name="Rafael M.S."/>
            <person name="Silverman N."/>
            <person name="Stoco P.H."/>
            <person name="Souza R.C."/>
            <person name="Vicentini R."/>
            <person name="Gazzinelli R.T."/>
            <person name="Neves Rde O."/>
            <person name="Silva R."/>
            <person name="Astolfi-Filho S."/>
            <person name="Maciel T.E."/>
            <person name="Urmenyi T.P."/>
            <person name="Tadei W.P."/>
            <person name="Camargo E.P."/>
            <person name="de Vasconcelos A.T."/>
        </authorList>
    </citation>
    <scope>NUCLEOTIDE SEQUENCE</scope>
</reference>
<feature type="compositionally biased region" description="Polar residues" evidence="1">
    <location>
        <begin position="156"/>
        <end position="192"/>
    </location>
</feature>
<evidence type="ECO:0000313" key="4">
    <source>
        <dbReference type="EnsemblMetazoa" id="ADAC003588-PA"/>
    </source>
</evidence>
<accession>W5JPH3</accession>
<protein>
    <submittedName>
        <fullName evidence="3 4">Uncharacterized protein</fullName>
    </submittedName>
</protein>
<dbReference type="Proteomes" id="UP000000673">
    <property type="component" value="Unassembled WGS sequence"/>
</dbReference>